<dbReference type="RefSeq" id="WP_377849887.1">
    <property type="nucleotide sequence ID" value="NZ_JBHLZU010000002.1"/>
</dbReference>
<keyword evidence="2" id="KW-0963">Cytoplasm</keyword>
<evidence type="ECO:0000256" key="4">
    <source>
        <dbReference type="ARBA" id="ARBA00024201"/>
    </source>
</evidence>
<comment type="similarity">
    <text evidence="4">Belongs to the Fes family.</text>
</comment>
<dbReference type="SUPFAM" id="SSF53474">
    <property type="entry name" value="alpha/beta-Hydrolases"/>
    <property type="match status" value="1"/>
</dbReference>
<evidence type="ECO:0000256" key="2">
    <source>
        <dbReference type="ARBA" id="ARBA00022490"/>
    </source>
</evidence>
<dbReference type="InterPro" id="IPR050583">
    <property type="entry name" value="Mycobacterial_A85_antigen"/>
</dbReference>
<evidence type="ECO:0000256" key="3">
    <source>
        <dbReference type="ARBA" id="ARBA00022801"/>
    </source>
</evidence>
<dbReference type="Gene3D" id="3.40.50.1820">
    <property type="entry name" value="alpha/beta hydrolase"/>
    <property type="match status" value="1"/>
</dbReference>
<reference evidence="6 7" key="1">
    <citation type="submission" date="2024-09" db="EMBL/GenBank/DDBJ databases">
        <authorList>
            <person name="Sun Q."/>
            <person name="Mori K."/>
        </authorList>
    </citation>
    <scope>NUCLEOTIDE SEQUENCE [LARGE SCALE GENOMIC DNA]</scope>
    <source>
        <strain evidence="6 7">TBRC 7907</strain>
    </source>
</reference>
<dbReference type="SUPFAM" id="SSF81296">
    <property type="entry name" value="E set domains"/>
    <property type="match status" value="1"/>
</dbReference>
<dbReference type="InterPro" id="IPR014756">
    <property type="entry name" value="Ig_E-set"/>
</dbReference>
<dbReference type="Proteomes" id="UP001589693">
    <property type="component" value="Unassembled WGS sequence"/>
</dbReference>
<dbReference type="InterPro" id="IPR029058">
    <property type="entry name" value="AB_hydrolase_fold"/>
</dbReference>
<name>A0ABV5ZPH0_9PSEU</name>
<dbReference type="PANTHER" id="PTHR48098">
    <property type="entry name" value="ENTEROCHELIN ESTERASE-RELATED"/>
    <property type="match status" value="1"/>
</dbReference>
<gene>
    <name evidence="6" type="primary">fes</name>
    <name evidence="6" type="ORF">ACFFQA_02405</name>
</gene>
<dbReference type="EMBL" id="JBHLZU010000002">
    <property type="protein sequence ID" value="MFB9902783.1"/>
    <property type="molecule type" value="Genomic_DNA"/>
</dbReference>
<dbReference type="GO" id="GO:0016787">
    <property type="term" value="F:hydrolase activity"/>
    <property type="evidence" value="ECO:0007669"/>
    <property type="project" value="UniProtKB-KW"/>
</dbReference>
<dbReference type="InterPro" id="IPR013783">
    <property type="entry name" value="Ig-like_fold"/>
</dbReference>
<dbReference type="InterPro" id="IPR000801">
    <property type="entry name" value="Esterase-like"/>
</dbReference>
<dbReference type="PANTHER" id="PTHR48098:SF3">
    <property type="entry name" value="IRON(III) ENTEROBACTIN ESTERASE"/>
    <property type="match status" value="1"/>
</dbReference>
<evidence type="ECO:0000313" key="7">
    <source>
        <dbReference type="Proteomes" id="UP001589693"/>
    </source>
</evidence>
<evidence type="ECO:0000259" key="5">
    <source>
        <dbReference type="Pfam" id="PF11806"/>
    </source>
</evidence>
<evidence type="ECO:0000256" key="1">
    <source>
        <dbReference type="ARBA" id="ARBA00004496"/>
    </source>
</evidence>
<dbReference type="Pfam" id="PF00756">
    <property type="entry name" value="Esterase"/>
    <property type="match status" value="1"/>
</dbReference>
<sequence length="412" mass="46047">MNTLLEELAATGDQDAFWARVAELGTPLVEPDGDGHHRVTLLWRDRGEGTRAVLASVNTLTDRQRHRGDLGPSLLSRMPGTDVWHIELRLRADLRATYQMFAFDDRDPGLDPARIDRAAWRKLLDIAEPDPLNPVRFPNKRGAPMSSVLELPEAPPHPWWRPRDVPAGAVTEHRVRSEILGNERTVWVYAPPGRPTGPLPVLVLLDGDVWGPLVPIRATIDNLVAEGLVPPMVVLMPDVIDRDHRLRELACHEPFVRFLADELLPWARRGFPVTSRASETVIAGQSFGGLTAAYAGLVASSEFGVVLSQSGSFWWPEDSLGNDEEWLSREFARSPRLPVRFYLEAGLLEWMLLAANRHLRTVLEAKGYDVIYREYLGGHDYVCWRGGIADGLIALFGGCTRDQGRYRRGDGS</sequence>
<accession>A0ABV5ZPH0</accession>
<comment type="subcellular location">
    <subcellularLocation>
        <location evidence="1">Cytoplasm</location>
    </subcellularLocation>
</comment>
<dbReference type="NCBIfam" id="NF007758">
    <property type="entry name" value="PRK10439.1"/>
    <property type="match status" value="1"/>
</dbReference>
<comment type="caution">
    <text evidence="6">The sequence shown here is derived from an EMBL/GenBank/DDBJ whole genome shotgun (WGS) entry which is preliminary data.</text>
</comment>
<feature type="domain" description="Enterochelin esterase N-terminal" evidence="5">
    <location>
        <begin position="38"/>
        <end position="160"/>
    </location>
</feature>
<protein>
    <submittedName>
        <fullName evidence="6">Enterochelin esterase</fullName>
        <ecNumber evidence="6">3.1.1.-</ecNumber>
    </submittedName>
</protein>
<evidence type="ECO:0000313" key="6">
    <source>
        <dbReference type="EMBL" id="MFB9902783.1"/>
    </source>
</evidence>
<organism evidence="6 7">
    <name type="scientific">Allokutzneria oryzae</name>
    <dbReference type="NCBI Taxonomy" id="1378989"/>
    <lineage>
        <taxon>Bacteria</taxon>
        <taxon>Bacillati</taxon>
        <taxon>Actinomycetota</taxon>
        <taxon>Actinomycetes</taxon>
        <taxon>Pseudonocardiales</taxon>
        <taxon>Pseudonocardiaceae</taxon>
        <taxon>Allokutzneria</taxon>
    </lineage>
</organism>
<proteinExistence type="inferred from homology"/>
<dbReference type="EC" id="3.1.1.-" evidence="6"/>
<keyword evidence="3 6" id="KW-0378">Hydrolase</keyword>
<dbReference type="Gene3D" id="2.60.40.10">
    <property type="entry name" value="Immunoglobulins"/>
    <property type="match status" value="1"/>
</dbReference>
<dbReference type="Pfam" id="PF11806">
    <property type="entry name" value="Enterochelin_N"/>
    <property type="match status" value="1"/>
</dbReference>
<keyword evidence="7" id="KW-1185">Reference proteome</keyword>
<dbReference type="InterPro" id="IPR021764">
    <property type="entry name" value="Enterochelin_esterase_N"/>
</dbReference>